<name>A0A2P2KD97_RHIMU</name>
<organism evidence="1">
    <name type="scientific">Rhizophora mucronata</name>
    <name type="common">Asiatic mangrove</name>
    <dbReference type="NCBI Taxonomy" id="61149"/>
    <lineage>
        <taxon>Eukaryota</taxon>
        <taxon>Viridiplantae</taxon>
        <taxon>Streptophyta</taxon>
        <taxon>Embryophyta</taxon>
        <taxon>Tracheophyta</taxon>
        <taxon>Spermatophyta</taxon>
        <taxon>Magnoliopsida</taxon>
        <taxon>eudicotyledons</taxon>
        <taxon>Gunneridae</taxon>
        <taxon>Pentapetalae</taxon>
        <taxon>rosids</taxon>
        <taxon>fabids</taxon>
        <taxon>Malpighiales</taxon>
        <taxon>Rhizophoraceae</taxon>
        <taxon>Rhizophora</taxon>
    </lineage>
</organism>
<reference evidence="1" key="1">
    <citation type="submission" date="2018-02" db="EMBL/GenBank/DDBJ databases">
        <title>Rhizophora mucronata_Transcriptome.</title>
        <authorList>
            <person name="Meera S.P."/>
            <person name="Sreeshan A."/>
            <person name="Augustine A."/>
        </authorList>
    </citation>
    <scope>NUCLEOTIDE SEQUENCE</scope>
    <source>
        <tissue evidence="1">Leaf</tissue>
    </source>
</reference>
<dbReference type="EMBL" id="GGEC01023221">
    <property type="protein sequence ID" value="MBX03705.1"/>
    <property type="molecule type" value="Transcribed_RNA"/>
</dbReference>
<accession>A0A2P2KD97</accession>
<dbReference type="AlphaFoldDB" id="A0A2P2KD97"/>
<proteinExistence type="predicted"/>
<protein>
    <submittedName>
        <fullName evidence="1">Uncharacterized protein</fullName>
    </submittedName>
</protein>
<evidence type="ECO:0000313" key="1">
    <source>
        <dbReference type="EMBL" id="MBX03705.1"/>
    </source>
</evidence>
<sequence length="28" mass="3335">MSYSDFDQNSEFNNTPVKVSYNFTFSKH</sequence>